<feature type="binding site" evidence="6">
    <location>
        <position position="150"/>
    </location>
    <ligand>
        <name>Zn(2+)</name>
        <dbReference type="ChEBI" id="CHEBI:29105"/>
        <label>1</label>
    </ligand>
</feature>
<evidence type="ECO:0000256" key="1">
    <source>
        <dbReference type="ARBA" id="ARBA00002368"/>
    </source>
</evidence>
<dbReference type="PROSITE" id="PS00483">
    <property type="entry name" value="DIHYDROOROTASE_2"/>
    <property type="match status" value="1"/>
</dbReference>
<dbReference type="InterPro" id="IPR032466">
    <property type="entry name" value="Metal_Hydrolase"/>
</dbReference>
<dbReference type="RefSeq" id="WP_067397726.1">
    <property type="nucleotide sequence ID" value="NZ_BAAAHU010000031.1"/>
</dbReference>
<dbReference type="PANTHER" id="PTHR43668:SF2">
    <property type="entry name" value="ALLANTOINASE"/>
    <property type="match status" value="1"/>
</dbReference>
<dbReference type="InterPro" id="IPR024403">
    <property type="entry name" value="DHOase_cat"/>
</dbReference>
<dbReference type="Gene3D" id="3.20.20.140">
    <property type="entry name" value="Metal-dependent hydrolases"/>
    <property type="match status" value="1"/>
</dbReference>
<dbReference type="PANTHER" id="PTHR43668">
    <property type="entry name" value="ALLANTOINASE"/>
    <property type="match status" value="1"/>
</dbReference>
<evidence type="ECO:0000256" key="6">
    <source>
        <dbReference type="HAMAP-Rule" id="MF_00220"/>
    </source>
</evidence>
<comment type="similarity">
    <text evidence="2 6">Belongs to the metallo-dependent hydrolases superfamily. DHOase family. Class I DHOase subfamily.</text>
</comment>
<feature type="binding site" evidence="6">
    <location>
        <position position="303"/>
    </location>
    <ligand>
        <name>Zn(2+)</name>
        <dbReference type="ChEBI" id="CHEBI:29105"/>
        <label>1</label>
    </ligand>
</feature>
<dbReference type="InterPro" id="IPR011059">
    <property type="entry name" value="Metal-dep_hydrolase_composite"/>
</dbReference>
<keyword evidence="3 6" id="KW-0479">Metal-binding</keyword>
<feature type="binding site" evidence="6">
    <location>
        <position position="276"/>
    </location>
    <ligand>
        <name>substrate</name>
    </ligand>
</feature>
<dbReference type="InterPro" id="IPR002195">
    <property type="entry name" value="Dihydroorotase_CS"/>
</dbReference>
<dbReference type="Pfam" id="PF12890">
    <property type="entry name" value="DHOase"/>
    <property type="match status" value="1"/>
</dbReference>
<dbReference type="InterPro" id="IPR050138">
    <property type="entry name" value="DHOase/Allantoinase_Hydrolase"/>
</dbReference>
<dbReference type="EC" id="3.5.2.3" evidence="6"/>
<keyword evidence="5 6" id="KW-0665">Pyrimidine biosynthesis</keyword>
<dbReference type="Gene3D" id="2.30.40.10">
    <property type="entry name" value="Urease, subunit C, domain 1"/>
    <property type="match status" value="1"/>
</dbReference>
<evidence type="ECO:0000313" key="9">
    <source>
        <dbReference type="Proteomes" id="UP001501072"/>
    </source>
</evidence>
<comment type="function">
    <text evidence="1 6">Catalyzes the reversible cyclization of carbamoyl aspartate to dihydroorotate.</text>
</comment>
<dbReference type="NCBIfam" id="TIGR00857">
    <property type="entry name" value="pyrC_multi"/>
    <property type="match status" value="1"/>
</dbReference>
<accession>A0ABN1T0I3</accession>
<dbReference type="CDD" id="cd01317">
    <property type="entry name" value="DHOase_IIa"/>
    <property type="match status" value="1"/>
</dbReference>
<keyword evidence="9" id="KW-1185">Reference proteome</keyword>
<organism evidence="8 9">
    <name type="scientific">Streptomyces thermogriseus</name>
    <dbReference type="NCBI Taxonomy" id="75292"/>
    <lineage>
        <taxon>Bacteria</taxon>
        <taxon>Bacillati</taxon>
        <taxon>Actinomycetota</taxon>
        <taxon>Actinomycetes</taxon>
        <taxon>Kitasatosporales</taxon>
        <taxon>Streptomycetaceae</taxon>
        <taxon>Streptomyces</taxon>
    </lineage>
</organism>
<comment type="cofactor">
    <cofactor evidence="6">
        <name>Zn(2+)</name>
        <dbReference type="ChEBI" id="CHEBI:29105"/>
    </cofactor>
    <text evidence="6">Binds 2 Zn(2+) ions per subunit.</text>
</comment>
<comment type="pathway">
    <text evidence="6">Pyrimidine metabolism; UMP biosynthesis via de novo pathway; (S)-dihydroorotate from bicarbonate: step 3/3.</text>
</comment>
<name>A0ABN1T0I3_9ACTN</name>
<dbReference type="InterPro" id="IPR004722">
    <property type="entry name" value="DHOase"/>
</dbReference>
<protein>
    <recommendedName>
        <fullName evidence="6">Dihydroorotase</fullName>
        <shortName evidence="6">DHOase</shortName>
        <ecNumber evidence="6">3.5.2.3</ecNumber>
    </recommendedName>
</protein>
<feature type="binding site" evidence="6">
    <location>
        <begin position="58"/>
        <end position="60"/>
    </location>
    <ligand>
        <name>substrate</name>
    </ligand>
</feature>
<evidence type="ECO:0000259" key="7">
    <source>
        <dbReference type="Pfam" id="PF12890"/>
    </source>
</evidence>
<feature type="binding site" evidence="6">
    <location>
        <position position="230"/>
    </location>
    <ligand>
        <name>Zn(2+)</name>
        <dbReference type="ChEBI" id="CHEBI:29105"/>
        <label>2</label>
    </ligand>
</feature>
<evidence type="ECO:0000313" key="8">
    <source>
        <dbReference type="EMBL" id="GAA1011375.1"/>
    </source>
</evidence>
<feature type="binding site" evidence="6">
    <location>
        <position position="150"/>
    </location>
    <ligand>
        <name>Zn(2+)</name>
        <dbReference type="ChEBI" id="CHEBI:29105"/>
        <label>2</label>
    </ligand>
</feature>
<feature type="binding site" evidence="6">
    <location>
        <position position="56"/>
    </location>
    <ligand>
        <name>Zn(2+)</name>
        <dbReference type="ChEBI" id="CHEBI:29105"/>
        <label>1</label>
    </ligand>
</feature>
<dbReference type="SUPFAM" id="SSF51338">
    <property type="entry name" value="Composite domain of metallo-dependent hydrolases"/>
    <property type="match status" value="1"/>
</dbReference>
<feature type="active site" evidence="6">
    <location>
        <position position="303"/>
    </location>
</feature>
<keyword evidence="6" id="KW-0862">Zinc</keyword>
<sequence length="428" mass="45569">MSKTLIRGAKVLGGAPQDVLIDGETIAAVGPDLAAEDAEVVDAEGKVLLPGLVDLHTHLREPGREDSETVLTGTRAAAAGGYTCVFAMANTFPVADTAGVVEQVWRLGREHGYCDVRPVGAVTVGLEGKKLAELGAMHESAAAVTVFSDDGKCVHDAVIMRRALEYVKAFDGVIAQHAQEPRLTEGAQMNEGVVSAELGLGGWPAVAEESIVARDVLLADHVGSRVHICHLSTAGSVEIVRWAKSRGIRVTAEVTPHHLLLTDELVRTYDPVYKVNPPLRTARDVQALREALADGTIDIVATDHAPHPHEDKDCEWPAAAMGMIGLETALSVVQETMVDTGLMDWAQVAERMSFAPARIGRATGHGRPVSAGEPANLTLVDPAYRGRVDPAGFASRSRNTPYRGMELPGRVTHTWLRGKATLVDGKLT</sequence>
<feature type="binding site" evidence="6">
    <location>
        <position position="177"/>
    </location>
    <ligand>
        <name>Zn(2+)</name>
        <dbReference type="ChEBI" id="CHEBI:29105"/>
        <label>2</label>
    </ligand>
</feature>
<comment type="catalytic activity">
    <reaction evidence="6">
        <text>(S)-dihydroorotate + H2O = N-carbamoyl-L-aspartate + H(+)</text>
        <dbReference type="Rhea" id="RHEA:24296"/>
        <dbReference type="ChEBI" id="CHEBI:15377"/>
        <dbReference type="ChEBI" id="CHEBI:15378"/>
        <dbReference type="ChEBI" id="CHEBI:30864"/>
        <dbReference type="ChEBI" id="CHEBI:32814"/>
        <dbReference type="EC" id="3.5.2.3"/>
    </reaction>
</comment>
<comment type="caution">
    <text evidence="6">Lacks conserved residue(s) required for the propagation of feature annotation.</text>
</comment>
<gene>
    <name evidence="6" type="primary">pyrC</name>
    <name evidence="8" type="ORF">GCM10009564_32030</name>
</gene>
<dbReference type="SUPFAM" id="SSF51556">
    <property type="entry name" value="Metallo-dependent hydrolases"/>
    <property type="match status" value="1"/>
</dbReference>
<feature type="binding site" evidence="6">
    <location>
        <position position="307"/>
    </location>
    <ligand>
        <name>substrate</name>
    </ligand>
</feature>
<feature type="domain" description="Dihydroorotase catalytic" evidence="7">
    <location>
        <begin position="45"/>
        <end position="233"/>
    </location>
</feature>
<dbReference type="EMBL" id="BAAAHU010000031">
    <property type="protein sequence ID" value="GAA1011375.1"/>
    <property type="molecule type" value="Genomic_DNA"/>
</dbReference>
<comment type="caution">
    <text evidence="8">The sequence shown here is derived from an EMBL/GenBank/DDBJ whole genome shotgun (WGS) entry which is preliminary data.</text>
</comment>
<evidence type="ECO:0000256" key="4">
    <source>
        <dbReference type="ARBA" id="ARBA00022801"/>
    </source>
</evidence>
<dbReference type="Proteomes" id="UP001501072">
    <property type="component" value="Unassembled WGS sequence"/>
</dbReference>
<keyword evidence="4 6" id="KW-0378">Hydrolase</keyword>
<feature type="binding site" evidence="6">
    <location>
        <position position="58"/>
    </location>
    <ligand>
        <name>Zn(2+)</name>
        <dbReference type="ChEBI" id="CHEBI:29105"/>
        <label>1</label>
    </ligand>
</feature>
<reference evidence="8 9" key="1">
    <citation type="journal article" date="2019" name="Int. J. Syst. Evol. Microbiol.">
        <title>The Global Catalogue of Microorganisms (GCM) 10K type strain sequencing project: providing services to taxonomists for standard genome sequencing and annotation.</title>
        <authorList>
            <consortium name="The Broad Institute Genomics Platform"/>
            <consortium name="The Broad Institute Genome Sequencing Center for Infectious Disease"/>
            <person name="Wu L."/>
            <person name="Ma J."/>
        </authorList>
    </citation>
    <scope>NUCLEOTIDE SEQUENCE [LARGE SCALE GENOMIC DNA]</scope>
    <source>
        <strain evidence="8 9">JCM 11269</strain>
    </source>
</reference>
<dbReference type="NCBIfam" id="NF006836">
    <property type="entry name" value="PRK09357.1-1"/>
    <property type="match status" value="1"/>
</dbReference>
<evidence type="ECO:0000256" key="3">
    <source>
        <dbReference type="ARBA" id="ARBA00022723"/>
    </source>
</evidence>
<dbReference type="HAMAP" id="MF_00220_B">
    <property type="entry name" value="PyrC_classI_B"/>
    <property type="match status" value="1"/>
</dbReference>
<evidence type="ECO:0000256" key="2">
    <source>
        <dbReference type="ARBA" id="ARBA00010286"/>
    </source>
</evidence>
<proteinExistence type="inferred from homology"/>
<evidence type="ECO:0000256" key="5">
    <source>
        <dbReference type="ARBA" id="ARBA00022975"/>
    </source>
</evidence>
<feature type="binding site" evidence="6">
    <location>
        <position position="90"/>
    </location>
    <ligand>
        <name>substrate</name>
    </ligand>
</feature>